<feature type="transmembrane region" description="Helical" evidence="8">
    <location>
        <begin position="69"/>
        <end position="87"/>
    </location>
</feature>
<evidence type="ECO:0000256" key="3">
    <source>
        <dbReference type="ARBA" id="ARBA00022475"/>
    </source>
</evidence>
<proteinExistence type="inferred from homology"/>
<name>A0ABU3BPW9_9BACT</name>
<evidence type="ECO:0000256" key="5">
    <source>
        <dbReference type="ARBA" id="ARBA00022989"/>
    </source>
</evidence>
<evidence type="ECO:0000256" key="6">
    <source>
        <dbReference type="ARBA" id="ARBA00023136"/>
    </source>
</evidence>
<reference evidence="10 11" key="1">
    <citation type="submission" date="2023-09" db="EMBL/GenBank/DDBJ databases">
        <authorList>
            <person name="Rey-Velasco X."/>
        </authorList>
    </citation>
    <scope>NUCLEOTIDE SEQUENCE [LARGE SCALE GENOMIC DNA]</scope>
    <source>
        <strain evidence="10 11">F394</strain>
    </source>
</reference>
<feature type="transmembrane region" description="Helical" evidence="8">
    <location>
        <begin position="12"/>
        <end position="31"/>
    </location>
</feature>
<comment type="caution">
    <text evidence="10">The sequence shown here is derived from an EMBL/GenBank/DDBJ whole genome shotgun (WGS) entry which is preliminary data.</text>
</comment>
<evidence type="ECO:0000259" key="9">
    <source>
        <dbReference type="Pfam" id="PF04239"/>
    </source>
</evidence>
<dbReference type="InterPro" id="IPR023090">
    <property type="entry name" value="UPF0702_alpha/beta_dom_sf"/>
</dbReference>
<evidence type="ECO:0000313" key="10">
    <source>
        <dbReference type="EMBL" id="MDT0631310.1"/>
    </source>
</evidence>
<comment type="subcellular location">
    <subcellularLocation>
        <location evidence="1">Cell membrane</location>
        <topology evidence="1">Multi-pass membrane protein</topology>
    </subcellularLocation>
</comment>
<accession>A0ABU3BPW9</accession>
<dbReference type="EMBL" id="JAVRHT010000010">
    <property type="protein sequence ID" value="MDT0631310.1"/>
    <property type="molecule type" value="Genomic_DNA"/>
</dbReference>
<keyword evidence="3" id="KW-1003">Cell membrane</keyword>
<evidence type="ECO:0000256" key="2">
    <source>
        <dbReference type="ARBA" id="ARBA00006448"/>
    </source>
</evidence>
<feature type="domain" description="YetF C-terminal" evidence="9">
    <location>
        <begin position="88"/>
        <end position="157"/>
    </location>
</feature>
<feature type="transmembrane region" description="Helical" evidence="8">
    <location>
        <begin position="43"/>
        <end position="63"/>
    </location>
</feature>
<dbReference type="Pfam" id="PF04239">
    <property type="entry name" value="DUF421"/>
    <property type="match status" value="1"/>
</dbReference>
<evidence type="ECO:0000256" key="7">
    <source>
        <dbReference type="SAM" id="MobiDB-lite"/>
    </source>
</evidence>
<feature type="region of interest" description="Disordered" evidence="7">
    <location>
        <begin position="172"/>
        <end position="191"/>
    </location>
</feature>
<comment type="similarity">
    <text evidence="2">Belongs to the UPF0702 family.</text>
</comment>
<protein>
    <submittedName>
        <fullName evidence="10">DUF421 domain-containing protein</fullName>
    </submittedName>
</protein>
<keyword evidence="4 8" id="KW-0812">Transmembrane</keyword>
<dbReference type="PANTHER" id="PTHR34582:SF6">
    <property type="entry name" value="UPF0702 TRANSMEMBRANE PROTEIN YCAP"/>
    <property type="match status" value="1"/>
</dbReference>
<dbReference type="PANTHER" id="PTHR34582">
    <property type="entry name" value="UPF0702 TRANSMEMBRANE PROTEIN YCAP"/>
    <property type="match status" value="1"/>
</dbReference>
<dbReference type="Proteomes" id="UP001267426">
    <property type="component" value="Unassembled WGS sequence"/>
</dbReference>
<keyword evidence="6 8" id="KW-0472">Membrane</keyword>
<gene>
    <name evidence="10" type="ORF">RM540_06060</name>
</gene>
<dbReference type="InterPro" id="IPR007353">
    <property type="entry name" value="DUF421"/>
</dbReference>
<sequence>MDFLFKSWTSLGKTILTAALIYPLLIVVLRAGGKRTLSKMNAFDFIVTVAIGSLLASTVLSTASLAEGVGAIAALVVLQTLITWLSIRSDRFEKLIKSQPTLIFHDGQYIERAMRDQRVTREEIRNAIRTSSSASVEDTAAVVLESDGSFSVLSKVKDGKAEALAGVDGAEGRWDIDPVQGPFTNPEPGVS</sequence>
<keyword evidence="5 8" id="KW-1133">Transmembrane helix</keyword>
<dbReference type="Gene3D" id="3.30.240.20">
    <property type="entry name" value="bsu07140 like domains"/>
    <property type="match status" value="1"/>
</dbReference>
<evidence type="ECO:0000256" key="8">
    <source>
        <dbReference type="SAM" id="Phobius"/>
    </source>
</evidence>
<evidence type="ECO:0000256" key="4">
    <source>
        <dbReference type="ARBA" id="ARBA00022692"/>
    </source>
</evidence>
<evidence type="ECO:0000256" key="1">
    <source>
        <dbReference type="ARBA" id="ARBA00004651"/>
    </source>
</evidence>
<evidence type="ECO:0000313" key="11">
    <source>
        <dbReference type="Proteomes" id="UP001267426"/>
    </source>
</evidence>
<keyword evidence="11" id="KW-1185">Reference proteome</keyword>
<organism evidence="10 11">
    <name type="scientific">Rubrivirga litoralis</name>
    <dbReference type="NCBI Taxonomy" id="3075598"/>
    <lineage>
        <taxon>Bacteria</taxon>
        <taxon>Pseudomonadati</taxon>
        <taxon>Rhodothermota</taxon>
        <taxon>Rhodothermia</taxon>
        <taxon>Rhodothermales</taxon>
        <taxon>Rubricoccaceae</taxon>
        <taxon>Rubrivirga</taxon>
    </lineage>
</organism>
<dbReference type="RefSeq" id="WP_311662653.1">
    <property type="nucleotide sequence ID" value="NZ_JAVRHT010000010.1"/>
</dbReference>